<comment type="subcellular location">
    <subcellularLocation>
        <location evidence="1">Cell membrane</location>
        <topology evidence="1">Multi-pass membrane protein</topology>
    </subcellularLocation>
</comment>
<dbReference type="GO" id="GO:0005886">
    <property type="term" value="C:plasma membrane"/>
    <property type="evidence" value="ECO:0007669"/>
    <property type="project" value="UniProtKB-SubCell"/>
</dbReference>
<feature type="domain" description="PhoU" evidence="7">
    <location>
        <begin position="464"/>
        <end position="541"/>
    </location>
</feature>
<dbReference type="PANTHER" id="PTHR10010:SF46">
    <property type="entry name" value="SODIUM-DEPENDENT PHOSPHATE TRANSPORT PROTEIN 2B"/>
    <property type="match status" value="1"/>
</dbReference>
<dbReference type="PANTHER" id="PTHR10010">
    <property type="entry name" value="SOLUTE CARRIER FAMILY 34 SODIUM PHOSPHATE , MEMBER 2-RELATED"/>
    <property type="match status" value="1"/>
</dbReference>
<evidence type="ECO:0000256" key="4">
    <source>
        <dbReference type="ARBA" id="ARBA00022989"/>
    </source>
</evidence>
<evidence type="ECO:0000313" key="9">
    <source>
        <dbReference type="Proteomes" id="UP000260649"/>
    </source>
</evidence>
<dbReference type="GeneID" id="97994465"/>
<evidence type="ECO:0000259" key="7">
    <source>
        <dbReference type="Pfam" id="PF01895"/>
    </source>
</evidence>
<dbReference type="EMBL" id="QQRQ01000002">
    <property type="protein sequence ID" value="RFT07402.1"/>
    <property type="molecule type" value="Genomic_DNA"/>
</dbReference>
<keyword evidence="9" id="KW-1185">Reference proteome</keyword>
<dbReference type="InterPro" id="IPR038078">
    <property type="entry name" value="PhoU-like_sf"/>
</dbReference>
<dbReference type="Proteomes" id="UP000260649">
    <property type="component" value="Unassembled WGS sequence"/>
</dbReference>
<organism evidence="8 9">
    <name type="scientific">Evtepia gabavorous</name>
    <dbReference type="NCBI Taxonomy" id="2211183"/>
    <lineage>
        <taxon>Bacteria</taxon>
        <taxon>Bacillati</taxon>
        <taxon>Bacillota</taxon>
        <taxon>Clostridia</taxon>
        <taxon>Eubacteriales</taxon>
        <taxon>Evtepia</taxon>
    </lineage>
</organism>
<evidence type="ECO:0000256" key="2">
    <source>
        <dbReference type="ARBA" id="ARBA00022475"/>
    </source>
</evidence>
<dbReference type="OrthoDB" id="9763003at2"/>
<protein>
    <submittedName>
        <fullName evidence="8">Na/Pi cotransporter family protein</fullName>
    </submittedName>
</protein>
<dbReference type="InterPro" id="IPR004633">
    <property type="entry name" value="NaPi_cotrn-rel/YqeW-like"/>
</dbReference>
<feature type="transmembrane region" description="Helical" evidence="6">
    <location>
        <begin position="145"/>
        <end position="166"/>
    </location>
</feature>
<feature type="domain" description="PhoU" evidence="7">
    <location>
        <begin position="355"/>
        <end position="439"/>
    </location>
</feature>
<keyword evidence="3 6" id="KW-0812">Transmembrane</keyword>
<feature type="transmembrane region" description="Helical" evidence="6">
    <location>
        <begin position="112"/>
        <end position="133"/>
    </location>
</feature>
<dbReference type="GO" id="GO:0044341">
    <property type="term" value="P:sodium-dependent phosphate transport"/>
    <property type="evidence" value="ECO:0007669"/>
    <property type="project" value="InterPro"/>
</dbReference>
<accession>A0A3E2B5S9</accession>
<dbReference type="NCBIfam" id="TIGR00704">
    <property type="entry name" value="NaPi_cotrn_rel"/>
    <property type="match status" value="1"/>
</dbReference>
<proteinExistence type="predicted"/>
<dbReference type="RefSeq" id="WP_021918962.1">
    <property type="nucleotide sequence ID" value="NZ_CAKXKJ010000010.1"/>
</dbReference>
<keyword evidence="2" id="KW-1003">Cell membrane</keyword>
<feature type="transmembrane region" description="Helical" evidence="6">
    <location>
        <begin position="6"/>
        <end position="27"/>
    </location>
</feature>
<dbReference type="AlphaFoldDB" id="A0A3E2B5S9"/>
<evidence type="ECO:0000256" key="6">
    <source>
        <dbReference type="SAM" id="Phobius"/>
    </source>
</evidence>
<evidence type="ECO:0000256" key="5">
    <source>
        <dbReference type="ARBA" id="ARBA00023136"/>
    </source>
</evidence>
<evidence type="ECO:0000256" key="1">
    <source>
        <dbReference type="ARBA" id="ARBA00004651"/>
    </source>
</evidence>
<feature type="transmembrane region" description="Helical" evidence="6">
    <location>
        <begin position="290"/>
        <end position="310"/>
    </location>
</feature>
<evidence type="ECO:0000256" key="3">
    <source>
        <dbReference type="ARBA" id="ARBA00022692"/>
    </source>
</evidence>
<feature type="transmembrane region" description="Helical" evidence="6">
    <location>
        <begin position="48"/>
        <end position="74"/>
    </location>
</feature>
<dbReference type="InterPro" id="IPR003841">
    <property type="entry name" value="Na/Pi_transpt"/>
</dbReference>
<dbReference type="Gene3D" id="1.20.58.220">
    <property type="entry name" value="Phosphate transport system protein phou homolog 2, domain 2"/>
    <property type="match status" value="1"/>
</dbReference>
<dbReference type="SUPFAM" id="SSF109755">
    <property type="entry name" value="PhoU-like"/>
    <property type="match status" value="1"/>
</dbReference>
<keyword evidence="5 6" id="KW-0472">Membrane</keyword>
<dbReference type="Pfam" id="PF02690">
    <property type="entry name" value="Na_Pi_cotrans"/>
    <property type="match status" value="2"/>
</dbReference>
<dbReference type="NCBIfam" id="NF037997">
    <property type="entry name" value="Na_Pi_symport"/>
    <property type="match status" value="1"/>
</dbReference>
<keyword evidence="4 6" id="KW-1133">Transmembrane helix</keyword>
<evidence type="ECO:0000313" key="8">
    <source>
        <dbReference type="EMBL" id="RFT07402.1"/>
    </source>
</evidence>
<dbReference type="Pfam" id="PF01895">
    <property type="entry name" value="PhoU"/>
    <property type="match status" value="2"/>
</dbReference>
<reference evidence="8 9" key="1">
    <citation type="submission" date="2018-07" db="EMBL/GenBank/DDBJ databases">
        <title>GABA Modulating Bacteria of the Human Gut Microbiota.</title>
        <authorList>
            <person name="Strandwitz P."/>
            <person name="Kim K.H."/>
            <person name="Terekhova D."/>
            <person name="Liu J.K."/>
            <person name="Sharma A."/>
            <person name="Levering J."/>
            <person name="Mcdonald D."/>
            <person name="Dietrich D."/>
            <person name="Ramadhar T.R."/>
            <person name="Lekbua A."/>
            <person name="Mroue N."/>
            <person name="Liston C."/>
            <person name="Stewart E.J."/>
            <person name="Dubin M.J."/>
            <person name="Zengler K."/>
            <person name="Knight R."/>
            <person name="Gilbert J.A."/>
            <person name="Clardy J."/>
            <person name="Lewis K."/>
        </authorList>
    </citation>
    <scope>NUCLEOTIDE SEQUENCE [LARGE SCALE GENOMIC DNA]</scope>
    <source>
        <strain evidence="8 9">KLE1738</strain>
    </source>
</reference>
<sequence length="581" mass="62358">MDLFDVLTLLGGLSLFLFGMNLMGASLEKRAGSSLKILLGKLTSRKILGFLTGMGVTAVIQSSSATTVMVVGFVNSGLLTLRQAISVIMGANVGTTVTAWILSLTGLDGDNFFVMLLKPTSFTPILALIGVVLTMMAKSDKKKDVGMILLGFAVLMFGMDTMSGAVAGLEEVPEFRNILLMFSNPVLGVLAGAGLTAIIQSSSASVGILQALSATGQVTYGAAIPIIMGQNIGTCVTAMISSVGANKNAKRAAVVHLLFNIVGTAVWLAVFYGINAVVQFSFVSHSIDQLGIAVVHTAFNILCTALLFPFSGLLEKMACRLVPDTKAPEKIQILDERFLATPSVAIDRCQEVAETMARISMDALKTSCQLIEHYDPKSAQAVRETEQEADQYEDMLGTYLVKLGRADLNAADSRETAKLLHIIGDFERISDHAVNLVESAEEIRNKGLSFSVHAKQELAVLTAAVGEVMDLALDAFLQNDPALAAKVEPLEQVVDTLKEQLRNRHILRLQKGECTIELGFVWSDLLTSLERVADHCSNIAGCVIEMSHDSLDVHEYLDNVKAGGPGFLRAYEAYAQKYALM</sequence>
<dbReference type="InterPro" id="IPR026022">
    <property type="entry name" value="PhoU_dom"/>
</dbReference>
<dbReference type="GO" id="GO:0005436">
    <property type="term" value="F:sodium:phosphate symporter activity"/>
    <property type="evidence" value="ECO:0007669"/>
    <property type="project" value="InterPro"/>
</dbReference>
<feature type="transmembrane region" description="Helical" evidence="6">
    <location>
        <begin position="257"/>
        <end position="278"/>
    </location>
</feature>
<name>A0A3E2B5S9_9FIRM</name>
<feature type="transmembrane region" description="Helical" evidence="6">
    <location>
        <begin position="178"/>
        <end position="199"/>
    </location>
</feature>
<comment type="caution">
    <text evidence="8">The sequence shown here is derived from an EMBL/GenBank/DDBJ whole genome shotgun (WGS) entry which is preliminary data.</text>
</comment>
<gene>
    <name evidence="8" type="ORF">DV520_01780</name>
</gene>